<dbReference type="AlphaFoldDB" id="A0AAV1E635"/>
<reference evidence="1" key="1">
    <citation type="submission" date="2023-03" db="EMBL/GenBank/DDBJ databases">
        <authorList>
            <person name="Julca I."/>
        </authorList>
    </citation>
    <scope>NUCLEOTIDE SEQUENCE</scope>
</reference>
<organism evidence="1 2">
    <name type="scientific">Oldenlandia corymbosa var. corymbosa</name>
    <dbReference type="NCBI Taxonomy" id="529605"/>
    <lineage>
        <taxon>Eukaryota</taxon>
        <taxon>Viridiplantae</taxon>
        <taxon>Streptophyta</taxon>
        <taxon>Embryophyta</taxon>
        <taxon>Tracheophyta</taxon>
        <taxon>Spermatophyta</taxon>
        <taxon>Magnoliopsida</taxon>
        <taxon>eudicotyledons</taxon>
        <taxon>Gunneridae</taxon>
        <taxon>Pentapetalae</taxon>
        <taxon>asterids</taxon>
        <taxon>lamiids</taxon>
        <taxon>Gentianales</taxon>
        <taxon>Rubiaceae</taxon>
        <taxon>Rubioideae</taxon>
        <taxon>Spermacoceae</taxon>
        <taxon>Hedyotis-Oldenlandia complex</taxon>
        <taxon>Oldenlandia</taxon>
    </lineage>
</organism>
<accession>A0AAV1E635</accession>
<sequence length="217" mass="25215">MDIFRRITALERDEHYCIPPQNAPGEYAALVRENLDQAATVEELRRVLDSEYWQVLVVEKASLQEKLFSLMITERNLEKIMELSPYQHIREEAHGFLTENLEAWEYEGPALEHYNKIDEVVQTVAREERASELYKQFFEHFSDAKFRRSFGLPLPDRDRKANPLLAGSCMSGNFHVRLREKGDGQKWPCCTSLSSSMGSALVCKHSNEPQRTLRRPI</sequence>
<proteinExistence type="predicted"/>
<dbReference type="EMBL" id="OX459125">
    <property type="protein sequence ID" value="CAI9115414.1"/>
    <property type="molecule type" value="Genomic_DNA"/>
</dbReference>
<gene>
    <name evidence="1" type="ORF">OLC1_LOCUS21949</name>
</gene>
<dbReference type="Proteomes" id="UP001161247">
    <property type="component" value="Chromosome 8"/>
</dbReference>
<name>A0AAV1E635_OLDCO</name>
<evidence type="ECO:0000313" key="1">
    <source>
        <dbReference type="EMBL" id="CAI9115414.1"/>
    </source>
</evidence>
<protein>
    <submittedName>
        <fullName evidence="1">OLC1v1016314C1</fullName>
    </submittedName>
</protein>
<keyword evidence="2" id="KW-1185">Reference proteome</keyword>
<evidence type="ECO:0000313" key="2">
    <source>
        <dbReference type="Proteomes" id="UP001161247"/>
    </source>
</evidence>